<accession>A0A4R7CTH8</accession>
<dbReference type="Pfam" id="PF11225">
    <property type="entry name" value="DUF3024"/>
    <property type="match status" value="1"/>
</dbReference>
<reference evidence="1 2" key="1">
    <citation type="submission" date="2019-03" db="EMBL/GenBank/DDBJ databases">
        <title>Genomic Encyclopedia of Type Strains, Phase III (KMG-III): the genomes of soil and plant-associated and newly described type strains.</title>
        <authorList>
            <person name="Whitman W."/>
        </authorList>
    </citation>
    <scope>NUCLEOTIDE SEQUENCE [LARGE SCALE GENOMIC DNA]</scope>
    <source>
        <strain evidence="1 2">CGMCC 1.12801</strain>
    </source>
</reference>
<name>A0A4R7CTH8_9SPHI</name>
<organism evidence="1 2">
    <name type="scientific">Sphingobacterium paludis</name>
    <dbReference type="NCBI Taxonomy" id="1476465"/>
    <lineage>
        <taxon>Bacteria</taxon>
        <taxon>Pseudomonadati</taxon>
        <taxon>Bacteroidota</taxon>
        <taxon>Sphingobacteriia</taxon>
        <taxon>Sphingobacteriales</taxon>
        <taxon>Sphingobacteriaceae</taxon>
        <taxon>Sphingobacterium</taxon>
    </lineage>
</organism>
<evidence type="ECO:0000313" key="2">
    <source>
        <dbReference type="Proteomes" id="UP000294752"/>
    </source>
</evidence>
<gene>
    <name evidence="1" type="ORF">B0I21_10754</name>
</gene>
<comment type="caution">
    <text evidence="1">The sequence shown here is derived from an EMBL/GenBank/DDBJ whole genome shotgun (WGS) entry which is preliminary data.</text>
</comment>
<sequence length="107" mass="12673">MVDVQFKSFVDAKRPQNEEVRKQLDFGYSWDGQTALLFEIRPQWNNPTNILELPFAKLRFIKSSKIWKLYWMRGSGKWESYEPNPDSNSLQELLTEIKNDAYGCFFG</sequence>
<dbReference type="EMBL" id="SNZV01000007">
    <property type="protein sequence ID" value="TDS11713.1"/>
    <property type="molecule type" value="Genomic_DNA"/>
</dbReference>
<evidence type="ECO:0000313" key="1">
    <source>
        <dbReference type="EMBL" id="TDS11713.1"/>
    </source>
</evidence>
<proteinExistence type="predicted"/>
<dbReference type="Proteomes" id="UP000294752">
    <property type="component" value="Unassembled WGS sequence"/>
</dbReference>
<protein>
    <recommendedName>
        <fullName evidence="3">DUF3024 family protein</fullName>
    </recommendedName>
</protein>
<evidence type="ECO:0008006" key="3">
    <source>
        <dbReference type="Google" id="ProtNLM"/>
    </source>
</evidence>
<keyword evidence="2" id="KW-1185">Reference proteome</keyword>
<dbReference type="AlphaFoldDB" id="A0A4R7CTH8"/>
<dbReference type="InterPro" id="IPR021388">
    <property type="entry name" value="DUF3024"/>
</dbReference>